<gene>
    <name evidence="1" type="ORF">OPR82_21915</name>
</gene>
<organism evidence="1 2">
    <name type="scientific">Ochrobactrum chromiisoli</name>
    <dbReference type="NCBI Taxonomy" id="2993941"/>
    <lineage>
        <taxon>Bacteria</taxon>
        <taxon>Pseudomonadati</taxon>
        <taxon>Pseudomonadota</taxon>
        <taxon>Alphaproteobacteria</taxon>
        <taxon>Hyphomicrobiales</taxon>
        <taxon>Brucellaceae</taxon>
        <taxon>Brucella/Ochrobactrum group</taxon>
        <taxon>Ochrobactrum</taxon>
    </lineage>
</organism>
<sequence>MSSAPITMEWNGEAMVPASPFWAARADRQFVVGEVYKIVEHHDRSEASHNHYFASIANAWNTLTDEMLAEYPTPEHLRKKMLVKCGYADERSIVCASKADAERMAAFVKPMDAYAVVIHREAVVKVFTAQSQSMKAMGKREFQESKTAVLEAIDKLLGVEPGETARAAA</sequence>
<protein>
    <submittedName>
        <fullName evidence="1">Uncharacterized protein</fullName>
    </submittedName>
</protein>
<reference evidence="1 2" key="1">
    <citation type="submission" date="2022-11" db="EMBL/GenBank/DDBJ databases">
        <title>Brucella sp. YY2X, whole genome shotgun sequencing project.</title>
        <authorList>
            <person name="Yang Y."/>
        </authorList>
    </citation>
    <scope>NUCLEOTIDE SEQUENCE [LARGE SCALE GENOMIC DNA]</scope>
    <source>
        <strain evidence="1 2">YY2X</strain>
    </source>
</reference>
<dbReference type="Proteomes" id="UP001301216">
    <property type="component" value="Unassembled WGS sequence"/>
</dbReference>
<accession>A0ABT3QUW4</accession>
<dbReference type="RefSeq" id="WP_265987098.1">
    <property type="nucleotide sequence ID" value="NZ_JAPHAV010000028.1"/>
</dbReference>
<evidence type="ECO:0000313" key="1">
    <source>
        <dbReference type="EMBL" id="MCX2699359.1"/>
    </source>
</evidence>
<name>A0ABT3QUW4_9HYPH</name>
<keyword evidence="2" id="KW-1185">Reference proteome</keyword>
<comment type="caution">
    <text evidence="1">The sequence shown here is derived from an EMBL/GenBank/DDBJ whole genome shotgun (WGS) entry which is preliminary data.</text>
</comment>
<proteinExistence type="predicted"/>
<evidence type="ECO:0000313" key="2">
    <source>
        <dbReference type="Proteomes" id="UP001301216"/>
    </source>
</evidence>
<dbReference type="EMBL" id="JAPHAV010000028">
    <property type="protein sequence ID" value="MCX2699359.1"/>
    <property type="molecule type" value="Genomic_DNA"/>
</dbReference>